<feature type="domain" description="YknX-like barrel-sandwich hybrid" evidence="6">
    <location>
        <begin position="68"/>
        <end position="223"/>
    </location>
</feature>
<evidence type="ECO:0000256" key="3">
    <source>
        <dbReference type="SAM" id="Coils"/>
    </source>
</evidence>
<keyword evidence="2 3" id="KW-0175">Coiled coil</keyword>
<dbReference type="STRING" id="402384.HM131_19425"/>
<dbReference type="InterPro" id="IPR058639">
    <property type="entry name" value="BSH_YknX-like"/>
</dbReference>
<dbReference type="OrthoDB" id="2446145at2"/>
<dbReference type="KEGG" id="hmn:HM131_19425"/>
<dbReference type="Gene3D" id="2.40.420.20">
    <property type="match status" value="1"/>
</dbReference>
<evidence type="ECO:0008006" key="9">
    <source>
        <dbReference type="Google" id="ProtNLM"/>
    </source>
</evidence>
<dbReference type="AlphaFoldDB" id="A0A1W6A015"/>
<feature type="region of interest" description="Disordered" evidence="4">
    <location>
        <begin position="138"/>
        <end position="162"/>
    </location>
</feature>
<feature type="domain" description="Multidrug resistance protein MdtA-like C-terminal permuted SH3" evidence="5">
    <location>
        <begin position="331"/>
        <end position="369"/>
    </location>
</feature>
<reference evidence="7 8" key="1">
    <citation type="submission" date="2017-04" db="EMBL/GenBank/DDBJ databases">
        <title>The whole genome sequencing and assembly of Halobacillus mangrovi strain.</title>
        <authorList>
            <person name="Lee S.-J."/>
            <person name="Park M.-K."/>
            <person name="Kim J.-Y."/>
            <person name="Lee Y.-J."/>
            <person name="Yi H."/>
            <person name="Bahn Y.-S."/>
            <person name="Kim J.F."/>
            <person name="Lee D.-W."/>
        </authorList>
    </citation>
    <scope>NUCLEOTIDE SEQUENCE [LARGE SCALE GENOMIC DNA]</scope>
    <source>
        <strain evidence="7 8">KTB 131</strain>
    </source>
</reference>
<accession>A0A1W6A015</accession>
<comment type="subcellular location">
    <subcellularLocation>
        <location evidence="1">Cell envelope</location>
    </subcellularLocation>
</comment>
<dbReference type="PANTHER" id="PTHR32347">
    <property type="entry name" value="EFFLUX SYSTEM COMPONENT YKNX-RELATED"/>
    <property type="match status" value="1"/>
</dbReference>
<feature type="coiled-coil region" evidence="3">
    <location>
        <begin position="101"/>
        <end position="135"/>
    </location>
</feature>
<evidence type="ECO:0000259" key="6">
    <source>
        <dbReference type="Pfam" id="PF25984"/>
    </source>
</evidence>
<feature type="coiled-coil region" evidence="3">
    <location>
        <begin position="175"/>
        <end position="209"/>
    </location>
</feature>
<sequence length="418" mass="47619">MKKKNYKGRIIGLAIIALVTANAFLIYFDEDHEKVDRKSYVNEWSQAITYDLFETLDTEGVFASQESEEVYFSQEVGAFQEFLVEENQSVSEGDDLYTYEVQNYAQQESNLEGEIALLKEEINAIEDYINEIENYEVPEPESDNTSSFFNNSDDTSDSSEPAQYVETEFQKQSKLAEQEAELTKKEAMLEMAEDQLDQLQEEGQTITVTSSFSGTITDISEELNAPLLTLKSTNLQIEGKFNEDERKLVEEDMAARIEVEDLNLELEGTLSSIHSFPEEVEVHRSSYYPFEVSIDESEEQLLPGYHADVDIVTAEALGAVTVMEDLLLTEKNLYAWVMNSEGRLERRAVTTGINEEGLIEVTEGLQEGEWLAYQPKDEFRRQAPFITPIKLRDLDFQDIIDVDEDTLTTYGLLGLLAR</sequence>
<dbReference type="Proteomes" id="UP000192527">
    <property type="component" value="Chromosome"/>
</dbReference>
<evidence type="ECO:0000256" key="1">
    <source>
        <dbReference type="ARBA" id="ARBA00004196"/>
    </source>
</evidence>
<protein>
    <recommendedName>
        <fullName evidence="9">HlyD family secretion protein</fullName>
    </recommendedName>
</protein>
<dbReference type="GO" id="GO:0030313">
    <property type="term" value="C:cell envelope"/>
    <property type="evidence" value="ECO:0007669"/>
    <property type="project" value="UniProtKB-SubCell"/>
</dbReference>
<dbReference type="Pfam" id="PF25967">
    <property type="entry name" value="RND-MFP_C"/>
    <property type="match status" value="1"/>
</dbReference>
<dbReference type="Gene3D" id="2.40.30.170">
    <property type="match status" value="1"/>
</dbReference>
<proteinExistence type="predicted"/>
<dbReference type="InterPro" id="IPR058627">
    <property type="entry name" value="MdtA-like_C"/>
</dbReference>
<dbReference type="RefSeq" id="WP_085031320.1">
    <property type="nucleotide sequence ID" value="NZ_CP020772.1"/>
</dbReference>
<evidence type="ECO:0000313" key="8">
    <source>
        <dbReference type="Proteomes" id="UP000192527"/>
    </source>
</evidence>
<organism evidence="7 8">
    <name type="scientific">Halobacillus mangrovi</name>
    <dbReference type="NCBI Taxonomy" id="402384"/>
    <lineage>
        <taxon>Bacteria</taxon>
        <taxon>Bacillati</taxon>
        <taxon>Bacillota</taxon>
        <taxon>Bacilli</taxon>
        <taxon>Bacillales</taxon>
        <taxon>Bacillaceae</taxon>
        <taxon>Halobacillus</taxon>
    </lineage>
</organism>
<evidence type="ECO:0000259" key="5">
    <source>
        <dbReference type="Pfam" id="PF25967"/>
    </source>
</evidence>
<gene>
    <name evidence="7" type="ORF">HM131_19425</name>
</gene>
<dbReference type="EMBL" id="CP020772">
    <property type="protein sequence ID" value="ARI78859.1"/>
    <property type="molecule type" value="Genomic_DNA"/>
</dbReference>
<dbReference type="InterPro" id="IPR050465">
    <property type="entry name" value="UPF0194_transport"/>
</dbReference>
<evidence type="ECO:0000256" key="4">
    <source>
        <dbReference type="SAM" id="MobiDB-lite"/>
    </source>
</evidence>
<evidence type="ECO:0000256" key="2">
    <source>
        <dbReference type="ARBA" id="ARBA00023054"/>
    </source>
</evidence>
<evidence type="ECO:0000313" key="7">
    <source>
        <dbReference type="EMBL" id="ARI78859.1"/>
    </source>
</evidence>
<keyword evidence="8" id="KW-1185">Reference proteome</keyword>
<dbReference type="Pfam" id="PF25984">
    <property type="entry name" value="BSH_YknX"/>
    <property type="match status" value="1"/>
</dbReference>
<name>A0A1W6A015_9BACI</name>
<feature type="compositionally biased region" description="Low complexity" evidence="4">
    <location>
        <begin position="143"/>
        <end position="153"/>
    </location>
</feature>
<dbReference type="PANTHER" id="PTHR32347:SF14">
    <property type="entry name" value="EFFLUX SYSTEM COMPONENT YKNX-RELATED"/>
    <property type="match status" value="1"/>
</dbReference>